<evidence type="ECO:0000313" key="8">
    <source>
        <dbReference type="Proteomes" id="UP000076078"/>
    </source>
</evidence>
<evidence type="ECO:0000313" key="7">
    <source>
        <dbReference type="EMBL" id="KYQ94303.1"/>
    </source>
</evidence>
<proteinExistence type="inferred from homology"/>
<dbReference type="SUPFAM" id="SSF53474">
    <property type="entry name" value="alpha/beta-Hydrolases"/>
    <property type="match status" value="1"/>
</dbReference>
<dbReference type="InterPro" id="IPR008758">
    <property type="entry name" value="Peptidase_S28"/>
</dbReference>
<dbReference type="FunFam" id="1.20.120.980:FF:000003">
    <property type="entry name" value="Serine protease 16"/>
    <property type="match status" value="1"/>
</dbReference>
<evidence type="ECO:0000256" key="2">
    <source>
        <dbReference type="ARBA" id="ARBA00022670"/>
    </source>
</evidence>
<feature type="signal peptide" evidence="6">
    <location>
        <begin position="1"/>
        <end position="22"/>
    </location>
</feature>
<feature type="chain" id="PRO_5007593373" description="Peptidase S28 family protein" evidence="6">
    <location>
        <begin position="23"/>
        <end position="491"/>
    </location>
</feature>
<keyword evidence="4" id="KW-0378">Hydrolase</keyword>
<accession>A0A151ZJZ8</accession>
<reference evidence="7 8" key="1">
    <citation type="submission" date="2015-12" db="EMBL/GenBank/DDBJ databases">
        <title>Dictyostelia acquired genes for synthesis and detection of signals that induce cell-type specialization by lateral gene transfer from prokaryotes.</title>
        <authorList>
            <person name="Gloeckner G."/>
            <person name="Schaap P."/>
        </authorList>
    </citation>
    <scope>NUCLEOTIDE SEQUENCE [LARGE SCALE GENOMIC DNA]</scope>
    <source>
        <strain evidence="7 8">TK</strain>
    </source>
</reference>
<dbReference type="Gene3D" id="1.20.120.980">
    <property type="entry name" value="Serine carboxypeptidase S28, SKS domain"/>
    <property type="match status" value="1"/>
</dbReference>
<dbReference type="OMA" id="MRQWYHQ"/>
<dbReference type="PANTHER" id="PTHR11010">
    <property type="entry name" value="PROTEASE S28 PRO-X CARBOXYPEPTIDASE-RELATED"/>
    <property type="match status" value="1"/>
</dbReference>
<dbReference type="Pfam" id="PF05577">
    <property type="entry name" value="Peptidase_S28"/>
    <property type="match status" value="1"/>
</dbReference>
<name>A0A151ZJZ8_TIELA</name>
<evidence type="ECO:0000256" key="5">
    <source>
        <dbReference type="ARBA" id="ARBA00023180"/>
    </source>
</evidence>
<dbReference type="GO" id="GO:0006508">
    <property type="term" value="P:proteolysis"/>
    <property type="evidence" value="ECO:0007669"/>
    <property type="project" value="UniProtKB-KW"/>
</dbReference>
<dbReference type="AlphaFoldDB" id="A0A151ZJZ8"/>
<evidence type="ECO:0000256" key="6">
    <source>
        <dbReference type="SAM" id="SignalP"/>
    </source>
</evidence>
<evidence type="ECO:0000256" key="1">
    <source>
        <dbReference type="ARBA" id="ARBA00011079"/>
    </source>
</evidence>
<comment type="caution">
    <text evidence="7">The sequence shown here is derived from an EMBL/GenBank/DDBJ whole genome shotgun (WGS) entry which is preliminary data.</text>
</comment>
<dbReference type="Gene3D" id="3.40.50.1820">
    <property type="entry name" value="alpha/beta hydrolase"/>
    <property type="match status" value="1"/>
</dbReference>
<dbReference type="GO" id="GO:0070008">
    <property type="term" value="F:serine-type exopeptidase activity"/>
    <property type="evidence" value="ECO:0007669"/>
    <property type="project" value="InterPro"/>
</dbReference>
<dbReference type="GO" id="GO:0008239">
    <property type="term" value="F:dipeptidyl-peptidase activity"/>
    <property type="evidence" value="ECO:0007669"/>
    <property type="project" value="TreeGrafter"/>
</dbReference>
<evidence type="ECO:0000256" key="4">
    <source>
        <dbReference type="ARBA" id="ARBA00022801"/>
    </source>
</evidence>
<dbReference type="InterPro" id="IPR042269">
    <property type="entry name" value="Ser_carbopepase_S28_SKS"/>
</dbReference>
<evidence type="ECO:0008006" key="9">
    <source>
        <dbReference type="Google" id="ProtNLM"/>
    </source>
</evidence>
<keyword evidence="2" id="KW-0645">Protease</keyword>
<keyword evidence="3 6" id="KW-0732">Signal</keyword>
<dbReference type="Proteomes" id="UP000076078">
    <property type="component" value="Unassembled WGS sequence"/>
</dbReference>
<dbReference type="InParanoid" id="A0A151ZJZ8"/>
<protein>
    <recommendedName>
        <fullName evidence="9">Peptidase S28 family protein</fullName>
    </recommendedName>
</protein>
<dbReference type="PANTHER" id="PTHR11010:SF122">
    <property type="entry name" value="SERINE PROTEASE K12H4.7"/>
    <property type="match status" value="1"/>
</dbReference>
<keyword evidence="8" id="KW-1185">Reference proteome</keyword>
<dbReference type="OrthoDB" id="1735038at2759"/>
<evidence type="ECO:0000256" key="3">
    <source>
        <dbReference type="ARBA" id="ARBA00022729"/>
    </source>
</evidence>
<dbReference type="InterPro" id="IPR029058">
    <property type="entry name" value="AB_hydrolase_fold"/>
</dbReference>
<dbReference type="EMBL" id="LODT01000022">
    <property type="protein sequence ID" value="KYQ94303.1"/>
    <property type="molecule type" value="Genomic_DNA"/>
</dbReference>
<comment type="similarity">
    <text evidence="1">Belongs to the peptidase S28 family.</text>
</comment>
<organism evidence="7 8">
    <name type="scientific">Tieghemostelium lacteum</name>
    <name type="common">Slime mold</name>
    <name type="synonym">Dictyostelium lacteum</name>
    <dbReference type="NCBI Taxonomy" id="361077"/>
    <lineage>
        <taxon>Eukaryota</taxon>
        <taxon>Amoebozoa</taxon>
        <taxon>Evosea</taxon>
        <taxon>Eumycetozoa</taxon>
        <taxon>Dictyostelia</taxon>
        <taxon>Dictyosteliales</taxon>
        <taxon>Raperosteliaceae</taxon>
        <taxon>Tieghemostelium</taxon>
    </lineage>
</organism>
<gene>
    <name evidence="7" type="ORF">DLAC_04602</name>
</gene>
<keyword evidence="5" id="KW-0325">Glycoprotein</keyword>
<sequence>MLVNRIVLLTALLVCCSFIATAKRGFNPHIDLRYHPLHRMSSSFDDVSSSSGSGYTYQWFTQQVDHFDQANTETFQQRYIVNDDFYVSGGPVFMIINGEGPMGLNTVSPQALQAAAWAQEFNALLVTLEHRYYGASFVTDDLSTDSLEYLSSQQALADNAVFRQFIAQEYSIPQGSKWVAFGGSYAGALTSWFRIKYPNLVDFVVASSGPVNAEIDFYQYLEVVQNSLETTANGQQCVANIAVATQKIQSMLTESNYGGVNDMFNLCPPLESDNDVSTFMQSLAGNFMGVVQYNDDGTNNPDINTLCATMTNEQNDPLTNYLEVWNQFAEGDCVDVSYESMIEELQNTTNDANTIGGRMWFYQTCTEFGYYQTSDSPNQPFGNLFGYEFNVQQCNDVFGFDFLPNVNWTHTDYGALNPVGTNVLYVNGKIDPWHALGIYQNPPIGQSELPSLFINGSSHCQDMMVPNIFTPSTLPPAQAQIQAWIQTQLNQ</sequence>